<evidence type="ECO:0000259" key="2">
    <source>
        <dbReference type="Pfam" id="PF08291"/>
    </source>
</evidence>
<name>A0A0H5Q6W8_9ZZZZ</name>
<proteinExistence type="predicted"/>
<reference evidence="3" key="2">
    <citation type="submission" date="2015-07" db="EMBL/GenBank/DDBJ databases">
        <title>Plasmids, circular viruses and viroids from rat gut.</title>
        <authorList>
            <person name="Jorgensen T.J."/>
            <person name="Hansen M.A."/>
            <person name="Xu Z."/>
            <person name="Tabak M.A."/>
            <person name="Sorensen S.J."/>
            <person name="Hansen L.H."/>
        </authorList>
    </citation>
    <scope>NUCLEOTIDE SEQUENCE</scope>
    <source>
        <strain evidence="3">RGFK1682</strain>
    </source>
</reference>
<feature type="domain" description="Peptidase M15A C-terminal" evidence="2">
    <location>
        <begin position="24"/>
        <end position="78"/>
    </location>
</feature>
<organism evidence="3">
    <name type="scientific">uncultured prokaryote</name>
    <dbReference type="NCBI Taxonomy" id="198431"/>
    <lineage>
        <taxon>unclassified sequences</taxon>
        <taxon>environmental samples</taxon>
    </lineage>
</organism>
<reference evidence="3" key="1">
    <citation type="submission" date="2015-06" db="EMBL/GenBank/DDBJ databases">
        <authorList>
            <person name="Joergensen T."/>
        </authorList>
    </citation>
    <scope>NUCLEOTIDE SEQUENCE</scope>
    <source>
        <strain evidence="3">RGFK1682</strain>
    </source>
</reference>
<feature type="region of interest" description="Disordered" evidence="1">
    <location>
        <begin position="1"/>
        <end position="24"/>
    </location>
</feature>
<dbReference type="EMBL" id="LN854185">
    <property type="protein sequence ID" value="CRY97668.1"/>
    <property type="molecule type" value="Genomic_DNA"/>
</dbReference>
<dbReference type="InterPro" id="IPR013230">
    <property type="entry name" value="Peptidase_M15A_C"/>
</dbReference>
<evidence type="ECO:0000313" key="3">
    <source>
        <dbReference type="EMBL" id="CRY97668.1"/>
    </source>
</evidence>
<protein>
    <recommendedName>
        <fullName evidence="2">Peptidase M15A C-terminal domain-containing protein</fullName>
    </recommendedName>
</protein>
<dbReference type="Pfam" id="PF08291">
    <property type="entry name" value="Peptidase_M15_3"/>
    <property type="match status" value="1"/>
</dbReference>
<dbReference type="SUPFAM" id="SSF55166">
    <property type="entry name" value="Hedgehog/DD-peptidase"/>
    <property type="match status" value="1"/>
</dbReference>
<sequence length="115" mass="12482">MGDLSTNFSRHEFQSKDGATLPKDYPTRELVGRLEGLRAIVGSPMTILSGHRSYDHNRAVGGATKSEHLYGRAADLEDGYATVDQAAAAGFRGIGEKDGYATHVDVRAIPARWSY</sequence>
<dbReference type="Gene3D" id="3.30.1380.10">
    <property type="match status" value="1"/>
</dbReference>
<dbReference type="AlphaFoldDB" id="A0A0H5Q6W8"/>
<accession>A0A0H5Q6W8</accession>
<evidence type="ECO:0000256" key="1">
    <source>
        <dbReference type="SAM" id="MobiDB-lite"/>
    </source>
</evidence>
<dbReference type="InterPro" id="IPR009045">
    <property type="entry name" value="Zn_M74/Hedgehog-like"/>
</dbReference>